<dbReference type="AlphaFoldDB" id="A0A9P6WTQ3"/>
<evidence type="ECO:0000313" key="3">
    <source>
        <dbReference type="Proteomes" id="UP000716291"/>
    </source>
</evidence>
<proteinExistence type="predicted"/>
<keyword evidence="3" id="KW-1185">Reference proteome</keyword>
<feature type="compositionally biased region" description="Basic and acidic residues" evidence="1">
    <location>
        <begin position="55"/>
        <end position="67"/>
    </location>
</feature>
<gene>
    <name evidence="2" type="ORF">G6F64_014304</name>
</gene>
<protein>
    <submittedName>
        <fullName evidence="2">Uncharacterized protein</fullName>
    </submittedName>
</protein>
<comment type="caution">
    <text evidence="2">The sequence shown here is derived from an EMBL/GenBank/DDBJ whole genome shotgun (WGS) entry which is preliminary data.</text>
</comment>
<dbReference type="Proteomes" id="UP000716291">
    <property type="component" value="Unassembled WGS sequence"/>
</dbReference>
<evidence type="ECO:0000313" key="2">
    <source>
        <dbReference type="EMBL" id="KAG1284284.1"/>
    </source>
</evidence>
<accession>A0A9P6WTQ3</accession>
<evidence type="ECO:0000256" key="1">
    <source>
        <dbReference type="SAM" id="MobiDB-lite"/>
    </source>
</evidence>
<sequence>MAGHQIQAEVDRRGGPRARDQFALVHEQAVHHRAGLRKTLAKRIQHIPMHAYRAGPDHVGLRQREGTGADAQQTHPQRRRQA</sequence>
<reference evidence="2" key="1">
    <citation type="journal article" date="2020" name="Microb. Genom.">
        <title>Genetic diversity of clinical and environmental Mucorales isolates obtained from an investigation of mucormycosis cases among solid organ transplant recipients.</title>
        <authorList>
            <person name="Nguyen M.H."/>
            <person name="Kaul D."/>
            <person name="Muto C."/>
            <person name="Cheng S.J."/>
            <person name="Richter R.A."/>
            <person name="Bruno V.M."/>
            <person name="Liu G."/>
            <person name="Beyhan S."/>
            <person name="Sundermann A.J."/>
            <person name="Mounaud S."/>
            <person name="Pasculle A.W."/>
            <person name="Nierman W.C."/>
            <person name="Driscoll E."/>
            <person name="Cumbie R."/>
            <person name="Clancy C.J."/>
            <person name="Dupont C.L."/>
        </authorList>
    </citation>
    <scope>NUCLEOTIDE SEQUENCE</scope>
    <source>
        <strain evidence="2">GL11</strain>
    </source>
</reference>
<name>A0A9P6WTQ3_RHIOR</name>
<dbReference type="EMBL" id="JAANQT010007942">
    <property type="protein sequence ID" value="KAG1284284.1"/>
    <property type="molecule type" value="Genomic_DNA"/>
</dbReference>
<feature type="region of interest" description="Disordered" evidence="1">
    <location>
        <begin position="51"/>
        <end position="82"/>
    </location>
</feature>
<organism evidence="2 3">
    <name type="scientific">Rhizopus oryzae</name>
    <name type="common">Mucormycosis agent</name>
    <name type="synonym">Rhizopus arrhizus var. delemar</name>
    <dbReference type="NCBI Taxonomy" id="64495"/>
    <lineage>
        <taxon>Eukaryota</taxon>
        <taxon>Fungi</taxon>
        <taxon>Fungi incertae sedis</taxon>
        <taxon>Mucoromycota</taxon>
        <taxon>Mucoromycotina</taxon>
        <taxon>Mucoromycetes</taxon>
        <taxon>Mucorales</taxon>
        <taxon>Mucorineae</taxon>
        <taxon>Rhizopodaceae</taxon>
        <taxon>Rhizopus</taxon>
    </lineage>
</organism>